<proteinExistence type="predicted"/>
<gene>
    <name evidence="2" type="ORF">BCF44_104279</name>
</gene>
<dbReference type="SUPFAM" id="SSF53254">
    <property type="entry name" value="Phosphoglycerate mutase-like"/>
    <property type="match status" value="1"/>
</dbReference>
<dbReference type="InterPro" id="IPR013078">
    <property type="entry name" value="His_Pase_superF_clade-1"/>
</dbReference>
<dbReference type="InterPro" id="IPR029033">
    <property type="entry name" value="His_PPase_superfam"/>
</dbReference>
<dbReference type="PANTHER" id="PTHR48100">
    <property type="entry name" value="BROAD-SPECIFICITY PHOSPHATASE YOR283W-RELATED"/>
    <property type="match status" value="1"/>
</dbReference>
<dbReference type="AlphaFoldDB" id="A0A3E0HTX8"/>
<dbReference type="Gene3D" id="3.40.50.1240">
    <property type="entry name" value="Phosphoglycerate mutase-like"/>
    <property type="match status" value="1"/>
</dbReference>
<protein>
    <submittedName>
        <fullName evidence="2">Broad specificity phosphatase PhoE</fullName>
    </submittedName>
</protein>
<dbReference type="InterPro" id="IPR001345">
    <property type="entry name" value="PG/BPGM_mutase_AS"/>
</dbReference>
<comment type="caution">
    <text evidence="2">The sequence shown here is derived from an EMBL/GenBank/DDBJ whole genome shotgun (WGS) entry which is preliminary data.</text>
</comment>
<accession>A0A3E0HTX8</accession>
<reference evidence="2 3" key="1">
    <citation type="submission" date="2018-08" db="EMBL/GenBank/DDBJ databases">
        <title>Genomic Encyclopedia of Archaeal and Bacterial Type Strains, Phase II (KMG-II): from individual species to whole genera.</title>
        <authorList>
            <person name="Goeker M."/>
        </authorList>
    </citation>
    <scope>NUCLEOTIDE SEQUENCE [LARGE SCALE GENOMIC DNA]</scope>
    <source>
        <strain evidence="2 3">DSM 45791</strain>
    </source>
</reference>
<name>A0A3E0HTX8_9PSEU</name>
<evidence type="ECO:0000313" key="3">
    <source>
        <dbReference type="Proteomes" id="UP000256269"/>
    </source>
</evidence>
<dbReference type="Pfam" id="PF00300">
    <property type="entry name" value="His_Phos_1"/>
    <property type="match status" value="1"/>
</dbReference>
<dbReference type="CDD" id="cd07067">
    <property type="entry name" value="HP_PGM_like"/>
    <property type="match status" value="1"/>
</dbReference>
<dbReference type="InterPro" id="IPR050275">
    <property type="entry name" value="PGM_Phosphatase"/>
</dbReference>
<dbReference type="PROSITE" id="PS00175">
    <property type="entry name" value="PG_MUTASE"/>
    <property type="match status" value="1"/>
</dbReference>
<sequence length="255" mass="27670">MSTLRLVLVRHGETPSNVIGSLDSRPPGPSLTEVGRRQAAAVAESLAALPVVAVYASVAVRARETAAPIAAAHGLPVQVVDGIHEAFVGDLECRNDPEALTAFFEVFHRWTKSGELSVPMPGGESAQHVLDRFLPVVADIRSRHSDGVVVLVSHGAAIRISSFAPVPERHRRLRRPASPGEHRPRRPGGRRRFPHRLALPRLGRPPGRLSAQPQPRSCRVSSSMPKWWAISCTTVTATSSTTSSSVWQMSRIARR</sequence>
<keyword evidence="3" id="KW-1185">Reference proteome</keyword>
<dbReference type="SMART" id="SM00855">
    <property type="entry name" value="PGAM"/>
    <property type="match status" value="1"/>
</dbReference>
<dbReference type="PANTHER" id="PTHR48100:SF58">
    <property type="entry name" value="PE-PGRS FAMILY PROTEIN PE_PGRS11"/>
    <property type="match status" value="1"/>
</dbReference>
<dbReference type="EMBL" id="QUNO01000004">
    <property type="protein sequence ID" value="REH50012.1"/>
    <property type="molecule type" value="Genomic_DNA"/>
</dbReference>
<dbReference type="GO" id="GO:0005737">
    <property type="term" value="C:cytoplasm"/>
    <property type="evidence" value="ECO:0007669"/>
    <property type="project" value="TreeGrafter"/>
</dbReference>
<organism evidence="2 3">
    <name type="scientific">Kutzneria buriramensis</name>
    <dbReference type="NCBI Taxonomy" id="1045776"/>
    <lineage>
        <taxon>Bacteria</taxon>
        <taxon>Bacillati</taxon>
        <taxon>Actinomycetota</taxon>
        <taxon>Actinomycetes</taxon>
        <taxon>Pseudonocardiales</taxon>
        <taxon>Pseudonocardiaceae</taxon>
        <taxon>Kutzneria</taxon>
    </lineage>
</organism>
<dbReference type="GO" id="GO:0016791">
    <property type="term" value="F:phosphatase activity"/>
    <property type="evidence" value="ECO:0007669"/>
    <property type="project" value="TreeGrafter"/>
</dbReference>
<dbReference type="Proteomes" id="UP000256269">
    <property type="component" value="Unassembled WGS sequence"/>
</dbReference>
<evidence type="ECO:0000256" key="1">
    <source>
        <dbReference type="SAM" id="MobiDB-lite"/>
    </source>
</evidence>
<evidence type="ECO:0000313" key="2">
    <source>
        <dbReference type="EMBL" id="REH50012.1"/>
    </source>
</evidence>
<feature type="compositionally biased region" description="Basic residues" evidence="1">
    <location>
        <begin position="183"/>
        <end position="195"/>
    </location>
</feature>
<feature type="region of interest" description="Disordered" evidence="1">
    <location>
        <begin position="169"/>
        <end position="219"/>
    </location>
</feature>